<comment type="caution">
    <text evidence="1">The sequence shown here is derived from an EMBL/GenBank/DDBJ whole genome shotgun (WGS) entry which is preliminary data.</text>
</comment>
<accession>A0A4Y2W628</accession>
<evidence type="ECO:0000313" key="1">
    <source>
        <dbReference type="EMBL" id="GBO32805.1"/>
    </source>
</evidence>
<feature type="non-terminal residue" evidence="1">
    <location>
        <position position="1"/>
    </location>
</feature>
<keyword evidence="2" id="KW-1185">Reference proteome</keyword>
<protein>
    <submittedName>
        <fullName evidence="1">Uncharacterized protein</fullName>
    </submittedName>
</protein>
<name>A0A4Y2W628_ARAVE</name>
<sequence length="51" mass="5861">RSTKLYPLAESMLPWSSIQIDDIFSVSWLQFTLSCDCGCRDLSCLEYIHTS</sequence>
<dbReference type="EMBL" id="BGPR01056294">
    <property type="protein sequence ID" value="GBO32805.1"/>
    <property type="molecule type" value="Genomic_DNA"/>
</dbReference>
<dbReference type="AlphaFoldDB" id="A0A4Y2W628"/>
<proteinExistence type="predicted"/>
<gene>
    <name evidence="1" type="ORF">AVEN_120125_1</name>
</gene>
<reference evidence="1 2" key="1">
    <citation type="journal article" date="2019" name="Sci. Rep.">
        <title>Orb-weaving spider Araneus ventricosus genome elucidates the spidroin gene catalogue.</title>
        <authorList>
            <person name="Kono N."/>
            <person name="Nakamura H."/>
            <person name="Ohtoshi R."/>
            <person name="Moran D.A.P."/>
            <person name="Shinohara A."/>
            <person name="Yoshida Y."/>
            <person name="Fujiwara M."/>
            <person name="Mori M."/>
            <person name="Tomita M."/>
            <person name="Arakawa K."/>
        </authorList>
    </citation>
    <scope>NUCLEOTIDE SEQUENCE [LARGE SCALE GENOMIC DNA]</scope>
</reference>
<organism evidence="1 2">
    <name type="scientific">Araneus ventricosus</name>
    <name type="common">Orbweaver spider</name>
    <name type="synonym">Epeira ventricosa</name>
    <dbReference type="NCBI Taxonomy" id="182803"/>
    <lineage>
        <taxon>Eukaryota</taxon>
        <taxon>Metazoa</taxon>
        <taxon>Ecdysozoa</taxon>
        <taxon>Arthropoda</taxon>
        <taxon>Chelicerata</taxon>
        <taxon>Arachnida</taxon>
        <taxon>Araneae</taxon>
        <taxon>Araneomorphae</taxon>
        <taxon>Entelegynae</taxon>
        <taxon>Araneoidea</taxon>
        <taxon>Araneidae</taxon>
        <taxon>Araneus</taxon>
    </lineage>
</organism>
<evidence type="ECO:0000313" key="2">
    <source>
        <dbReference type="Proteomes" id="UP000499080"/>
    </source>
</evidence>
<dbReference type="Proteomes" id="UP000499080">
    <property type="component" value="Unassembled WGS sequence"/>
</dbReference>